<evidence type="ECO:0000256" key="1">
    <source>
        <dbReference type="ARBA" id="ARBA00004448"/>
    </source>
</evidence>
<comment type="caution">
    <text evidence="13">The sequence shown here is derived from an EMBL/GenBank/DDBJ whole genome shotgun (WGS) entry which is preliminary data.</text>
</comment>
<keyword evidence="5" id="KW-0677">Repeat</keyword>
<evidence type="ECO:0000256" key="7">
    <source>
        <dbReference type="ARBA" id="ARBA00022837"/>
    </source>
</evidence>
<dbReference type="Pfam" id="PF00153">
    <property type="entry name" value="Mito_carr"/>
    <property type="match status" value="3"/>
</dbReference>
<dbReference type="GO" id="GO:0005743">
    <property type="term" value="C:mitochondrial inner membrane"/>
    <property type="evidence" value="ECO:0007669"/>
    <property type="project" value="UniProtKB-SubCell"/>
</dbReference>
<evidence type="ECO:0000256" key="10">
    <source>
        <dbReference type="ARBA" id="ARBA00023136"/>
    </source>
</evidence>
<keyword evidence="10 11" id="KW-0472">Membrane</keyword>
<dbReference type="PANTHER" id="PTHR45678:SF9">
    <property type="entry name" value="CALCIUM-BINDING MITOCHONDRIAL CARRIER PROTEIN ARALAR1"/>
    <property type="match status" value="1"/>
</dbReference>
<keyword evidence="6" id="KW-0999">Mitochondrion inner membrane</keyword>
<evidence type="ECO:0000313" key="14">
    <source>
        <dbReference type="Proteomes" id="UP001431209"/>
    </source>
</evidence>
<dbReference type="AlphaFoldDB" id="A0AAW2Z902"/>
<evidence type="ECO:0000256" key="5">
    <source>
        <dbReference type="ARBA" id="ARBA00022737"/>
    </source>
</evidence>
<evidence type="ECO:0000313" key="13">
    <source>
        <dbReference type="EMBL" id="KAL0485713.1"/>
    </source>
</evidence>
<organism evidence="13 14">
    <name type="scientific">Acrasis kona</name>
    <dbReference type="NCBI Taxonomy" id="1008807"/>
    <lineage>
        <taxon>Eukaryota</taxon>
        <taxon>Discoba</taxon>
        <taxon>Heterolobosea</taxon>
        <taxon>Tetramitia</taxon>
        <taxon>Eutetramitia</taxon>
        <taxon>Acrasidae</taxon>
        <taxon>Acrasis</taxon>
    </lineage>
</organism>
<dbReference type="InterPro" id="IPR018108">
    <property type="entry name" value="MCP_transmembrane"/>
</dbReference>
<reference evidence="13 14" key="1">
    <citation type="submission" date="2024-03" db="EMBL/GenBank/DDBJ databases">
        <title>The Acrasis kona genome and developmental transcriptomes reveal deep origins of eukaryotic multicellular pathways.</title>
        <authorList>
            <person name="Sheikh S."/>
            <person name="Fu C.-J."/>
            <person name="Brown M.W."/>
            <person name="Baldauf S.L."/>
        </authorList>
    </citation>
    <scope>NUCLEOTIDE SEQUENCE [LARGE SCALE GENOMIC DNA]</scope>
    <source>
        <strain evidence="13 14">ATCC MYA-3509</strain>
    </source>
</reference>
<evidence type="ECO:0000256" key="4">
    <source>
        <dbReference type="ARBA" id="ARBA00022692"/>
    </source>
</evidence>
<dbReference type="PANTHER" id="PTHR45678">
    <property type="entry name" value="MITOCHONDRIAL 2-OXODICARBOXYLATE CARRIER 1-RELATED"/>
    <property type="match status" value="1"/>
</dbReference>
<dbReference type="InterPro" id="IPR023395">
    <property type="entry name" value="MCP_dom_sf"/>
</dbReference>
<keyword evidence="14" id="KW-1185">Reference proteome</keyword>
<comment type="subcellular location">
    <subcellularLocation>
        <location evidence="1">Mitochondrion inner membrane</location>
        <topology evidence="1">Multi-pass membrane protein</topology>
    </subcellularLocation>
</comment>
<evidence type="ECO:0000256" key="11">
    <source>
        <dbReference type="PROSITE-ProRule" id="PRU00282"/>
    </source>
</evidence>
<feature type="repeat" description="Solcar" evidence="11">
    <location>
        <begin position="135"/>
        <end position="226"/>
    </location>
</feature>
<keyword evidence="4 11" id="KW-0812">Transmembrane</keyword>
<keyword evidence="9" id="KW-0496">Mitochondrion</keyword>
<sequence length="324" mass="35740">MSDEPIPASIDTKNVIDASIEPNQVNATKIGQNLLAGAAARCSAATIMFPVDVIKTRLQFQRRNDTTNLRIRKYYTNGFSALTNIIKDEGFLALYRGLPIRLIYITPAAAVSFTVYEQFMTAFRKTTKSDWVSWQTPILTLCAGAGARVLGTACRTPLDILKQQLQVEGQLVNHSIKDKKGIMGTARNIIKTEGFKGYFAGYGVTLLRDAPFAAIYFTSYELLKMQLSLGEKSKKTWQHLVSGACAGAVATCCTIPVDVVKTRLQTQSKLGVNQYSGIKDCFVQIYQQEGIKGLTSGLGPRLAYIMPAAAITFTFYEKFKGYFE</sequence>
<proteinExistence type="inferred from homology"/>
<dbReference type="EMBL" id="JAOPGA020001159">
    <property type="protein sequence ID" value="KAL0485713.1"/>
    <property type="molecule type" value="Genomic_DNA"/>
</dbReference>
<keyword evidence="3 12" id="KW-0813">Transport</keyword>
<evidence type="ECO:0000256" key="12">
    <source>
        <dbReference type="RuleBase" id="RU000488"/>
    </source>
</evidence>
<keyword evidence="7" id="KW-0106">Calcium</keyword>
<evidence type="ECO:0000256" key="2">
    <source>
        <dbReference type="ARBA" id="ARBA00006375"/>
    </source>
</evidence>
<dbReference type="Proteomes" id="UP001431209">
    <property type="component" value="Unassembled WGS sequence"/>
</dbReference>
<name>A0AAW2Z902_9EUKA</name>
<dbReference type="SUPFAM" id="SSF103506">
    <property type="entry name" value="Mitochondrial carrier"/>
    <property type="match status" value="1"/>
</dbReference>
<dbReference type="InterPro" id="IPR002067">
    <property type="entry name" value="MCP"/>
</dbReference>
<dbReference type="GO" id="GO:0022857">
    <property type="term" value="F:transmembrane transporter activity"/>
    <property type="evidence" value="ECO:0007669"/>
    <property type="project" value="TreeGrafter"/>
</dbReference>
<feature type="repeat" description="Solcar" evidence="11">
    <location>
        <begin position="234"/>
        <end position="322"/>
    </location>
</feature>
<keyword evidence="8" id="KW-1133">Transmembrane helix</keyword>
<evidence type="ECO:0000256" key="6">
    <source>
        <dbReference type="ARBA" id="ARBA00022792"/>
    </source>
</evidence>
<accession>A0AAW2Z902</accession>
<evidence type="ECO:0000256" key="9">
    <source>
        <dbReference type="ARBA" id="ARBA00023128"/>
    </source>
</evidence>
<dbReference type="PROSITE" id="PS50920">
    <property type="entry name" value="SOLCAR"/>
    <property type="match status" value="3"/>
</dbReference>
<evidence type="ECO:0008006" key="15">
    <source>
        <dbReference type="Google" id="ProtNLM"/>
    </source>
</evidence>
<evidence type="ECO:0000256" key="8">
    <source>
        <dbReference type="ARBA" id="ARBA00022989"/>
    </source>
</evidence>
<dbReference type="InterPro" id="IPR051028">
    <property type="entry name" value="Mito_Solute_Carrier"/>
</dbReference>
<evidence type="ECO:0000256" key="3">
    <source>
        <dbReference type="ARBA" id="ARBA00022448"/>
    </source>
</evidence>
<feature type="repeat" description="Solcar" evidence="11">
    <location>
        <begin position="28"/>
        <end position="122"/>
    </location>
</feature>
<comment type="similarity">
    <text evidence="2 12">Belongs to the mitochondrial carrier (TC 2.A.29) family.</text>
</comment>
<gene>
    <name evidence="13" type="ORF">AKO1_003294</name>
</gene>
<dbReference type="PRINTS" id="PR00926">
    <property type="entry name" value="MITOCARRIER"/>
</dbReference>
<protein>
    <recommendedName>
        <fullName evidence="15">Mitochondrial carrier protein</fullName>
    </recommendedName>
</protein>
<dbReference type="Gene3D" id="1.50.40.10">
    <property type="entry name" value="Mitochondrial carrier domain"/>
    <property type="match status" value="1"/>
</dbReference>